<accession>A0AA41MEV5</accession>
<evidence type="ECO:0000256" key="3">
    <source>
        <dbReference type="ARBA" id="ARBA00004906"/>
    </source>
</evidence>
<evidence type="ECO:0000256" key="13">
    <source>
        <dbReference type="PROSITE-ProRule" id="PRU00175"/>
    </source>
</evidence>
<keyword evidence="9 14" id="KW-0862">Zinc</keyword>
<dbReference type="SMART" id="SM00184">
    <property type="entry name" value="RING"/>
    <property type="match status" value="1"/>
</dbReference>
<dbReference type="PROSITE" id="PS50089">
    <property type="entry name" value="ZF_RING_2"/>
    <property type="match status" value="1"/>
</dbReference>
<evidence type="ECO:0000256" key="9">
    <source>
        <dbReference type="ARBA" id="ARBA00022833"/>
    </source>
</evidence>
<evidence type="ECO:0000313" key="17">
    <source>
        <dbReference type="Proteomes" id="UP001166674"/>
    </source>
</evidence>
<name>A0AA41MEV5_SCICA</name>
<organism evidence="16 17">
    <name type="scientific">Sciurus carolinensis</name>
    <name type="common">Eastern gray squirrel</name>
    <dbReference type="NCBI Taxonomy" id="30640"/>
    <lineage>
        <taxon>Eukaryota</taxon>
        <taxon>Metazoa</taxon>
        <taxon>Chordata</taxon>
        <taxon>Craniata</taxon>
        <taxon>Vertebrata</taxon>
        <taxon>Euteleostomi</taxon>
        <taxon>Mammalia</taxon>
        <taxon>Eutheria</taxon>
        <taxon>Euarchontoglires</taxon>
        <taxon>Glires</taxon>
        <taxon>Rodentia</taxon>
        <taxon>Sciuromorpha</taxon>
        <taxon>Sciuridae</taxon>
        <taxon>Sciurinae</taxon>
        <taxon>Sciurini</taxon>
        <taxon>Sciurus</taxon>
    </lineage>
</organism>
<dbReference type="PANTHER" id="PTHR23163:SF2">
    <property type="entry name" value="E3 UBIQUITIN-PROTEIN LIGASE BRE1A"/>
    <property type="match status" value="1"/>
</dbReference>
<keyword evidence="5 14" id="KW-0808">Transferase</keyword>
<dbReference type="EC" id="2.3.2.27" evidence="14"/>
<sequence length="237" mass="27792">MNVTGQVFEDMQAQNIRLMQQLWEKDDANFKLMSERIQSDQFHKLLKEEKEEMAEQVLTLKTQVDAKLQVVRKLEEKEHLFQSNIGTGEKELSLRIQALEMNKRKTMEATQFADKKLHDFRDEIEENSVTKEKDMFNFKLNISRSLDISRLQRNLEMTKKPDNVPKRDEILMEEIEDCKACLTCPCCNVCKKDVVLTECFHVFCFDCVKTCYDTHQSKCPKCNAAFDASGFHRIYIG</sequence>
<evidence type="ECO:0000256" key="7">
    <source>
        <dbReference type="ARBA" id="ARBA00022771"/>
    </source>
</evidence>
<dbReference type="GO" id="GO:0016567">
    <property type="term" value="P:protein ubiquitination"/>
    <property type="evidence" value="ECO:0007669"/>
    <property type="project" value="UniProtKB-UniRule"/>
</dbReference>
<comment type="catalytic activity">
    <reaction evidence="1 14">
        <text>S-ubiquitinyl-[E2 ubiquitin-conjugating enzyme]-L-cysteine + [acceptor protein]-L-lysine = [E2 ubiquitin-conjugating enzyme]-L-cysteine + N(6)-ubiquitinyl-[acceptor protein]-L-lysine.</text>
        <dbReference type="EC" id="2.3.2.27"/>
    </reaction>
</comment>
<evidence type="ECO:0000256" key="1">
    <source>
        <dbReference type="ARBA" id="ARBA00000900"/>
    </source>
</evidence>
<evidence type="ECO:0000256" key="12">
    <source>
        <dbReference type="ARBA" id="ARBA00023242"/>
    </source>
</evidence>
<dbReference type="GO" id="GO:0006325">
    <property type="term" value="P:chromatin organization"/>
    <property type="evidence" value="ECO:0007669"/>
    <property type="project" value="UniProtKB-KW"/>
</dbReference>
<dbReference type="InterPro" id="IPR013956">
    <property type="entry name" value="E3_ubiquit_lig_Bre1"/>
</dbReference>
<keyword evidence="10 14" id="KW-0156">Chromatin regulator</keyword>
<gene>
    <name evidence="16" type="ORF">SUZIE_108500</name>
</gene>
<dbReference type="Gene3D" id="3.30.40.10">
    <property type="entry name" value="Zinc/RING finger domain, C3HC4 (zinc finger)"/>
    <property type="match status" value="1"/>
</dbReference>
<evidence type="ECO:0000256" key="14">
    <source>
        <dbReference type="RuleBase" id="RU365038"/>
    </source>
</evidence>
<comment type="subunit">
    <text evidence="14">Component of the RNF20/40 complex (also known as BRE1 complex) probably composed of 2 copies of RNF20/BRE1A and 2 copies of RNF40/BRE1B. Interacts with UBE2E1/UBCH6.</text>
</comment>
<evidence type="ECO:0000256" key="8">
    <source>
        <dbReference type="ARBA" id="ARBA00022786"/>
    </source>
</evidence>
<proteinExistence type="inferred from homology"/>
<evidence type="ECO:0000256" key="6">
    <source>
        <dbReference type="ARBA" id="ARBA00022723"/>
    </source>
</evidence>
<keyword evidence="6 14" id="KW-0479">Metal-binding</keyword>
<keyword evidence="17" id="KW-1185">Reference proteome</keyword>
<dbReference type="SUPFAM" id="SSF57850">
    <property type="entry name" value="RING/U-box"/>
    <property type="match status" value="1"/>
</dbReference>
<comment type="similarity">
    <text evidence="4 14">Belongs to the BRE1 family.</text>
</comment>
<comment type="caution">
    <text evidence="16">The sequence shown here is derived from an EMBL/GenBank/DDBJ whole genome shotgun (WGS) entry which is preliminary data.</text>
</comment>
<dbReference type="PROSITE" id="PS00518">
    <property type="entry name" value="ZF_RING_1"/>
    <property type="match status" value="1"/>
</dbReference>
<protein>
    <recommendedName>
        <fullName evidence="14">E3 ubiquitin protein ligase</fullName>
        <ecNumber evidence="14">2.3.2.27</ecNumber>
    </recommendedName>
</protein>
<dbReference type="GO" id="GO:0005634">
    <property type="term" value="C:nucleus"/>
    <property type="evidence" value="ECO:0007669"/>
    <property type="project" value="UniProtKB-SubCell"/>
</dbReference>
<evidence type="ECO:0000256" key="4">
    <source>
        <dbReference type="ARBA" id="ARBA00005555"/>
    </source>
</evidence>
<evidence type="ECO:0000256" key="11">
    <source>
        <dbReference type="ARBA" id="ARBA00023054"/>
    </source>
</evidence>
<keyword evidence="7 13" id="KW-0863">Zinc-finger</keyword>
<evidence type="ECO:0000256" key="2">
    <source>
        <dbReference type="ARBA" id="ARBA00004123"/>
    </source>
</evidence>
<dbReference type="GO" id="GO:0008270">
    <property type="term" value="F:zinc ion binding"/>
    <property type="evidence" value="ECO:0007669"/>
    <property type="project" value="UniProtKB-KW"/>
</dbReference>
<feature type="domain" description="RING-type" evidence="15">
    <location>
        <begin position="184"/>
        <end position="223"/>
    </location>
</feature>
<dbReference type="AlphaFoldDB" id="A0AA41MEV5"/>
<keyword evidence="11 14" id="KW-0175">Coiled coil</keyword>
<reference evidence="16" key="1">
    <citation type="submission" date="2020-03" db="EMBL/GenBank/DDBJ databases">
        <title>Studies in the Genomics of Life Span.</title>
        <authorList>
            <person name="Glass D."/>
        </authorList>
    </citation>
    <scope>NUCLEOTIDE SEQUENCE</scope>
    <source>
        <strain evidence="16">SUZIE</strain>
        <tissue evidence="16">Muscle</tissue>
    </source>
</reference>
<evidence type="ECO:0000256" key="5">
    <source>
        <dbReference type="ARBA" id="ARBA00022679"/>
    </source>
</evidence>
<dbReference type="InterPro" id="IPR013083">
    <property type="entry name" value="Znf_RING/FYVE/PHD"/>
</dbReference>
<dbReference type="InterPro" id="IPR001841">
    <property type="entry name" value="Znf_RING"/>
</dbReference>
<dbReference type="EMBL" id="JAATJV010149995">
    <property type="protein sequence ID" value="MBZ3870546.1"/>
    <property type="molecule type" value="Genomic_DNA"/>
</dbReference>
<keyword evidence="8 14" id="KW-0833">Ubl conjugation pathway</keyword>
<evidence type="ECO:0000256" key="10">
    <source>
        <dbReference type="ARBA" id="ARBA00022853"/>
    </source>
</evidence>
<dbReference type="Proteomes" id="UP001166674">
    <property type="component" value="Unassembled WGS sequence"/>
</dbReference>
<dbReference type="InterPro" id="IPR017907">
    <property type="entry name" value="Znf_RING_CS"/>
</dbReference>
<dbReference type="PANTHER" id="PTHR23163">
    <property type="entry name" value="RING FINGER PROTEIN-RELATED"/>
    <property type="match status" value="1"/>
</dbReference>
<keyword evidence="12 14" id="KW-0539">Nucleus</keyword>
<comment type="pathway">
    <text evidence="3 14">Protein modification; protein ubiquitination.</text>
</comment>
<evidence type="ECO:0000313" key="16">
    <source>
        <dbReference type="EMBL" id="MBZ3870546.1"/>
    </source>
</evidence>
<dbReference type="GO" id="GO:0061630">
    <property type="term" value="F:ubiquitin protein ligase activity"/>
    <property type="evidence" value="ECO:0007669"/>
    <property type="project" value="UniProtKB-EC"/>
</dbReference>
<dbReference type="GO" id="GO:0033503">
    <property type="term" value="C:HULC complex"/>
    <property type="evidence" value="ECO:0007669"/>
    <property type="project" value="TreeGrafter"/>
</dbReference>
<evidence type="ECO:0000259" key="15">
    <source>
        <dbReference type="PROSITE" id="PS50089"/>
    </source>
</evidence>
<comment type="subcellular location">
    <subcellularLocation>
        <location evidence="2 14">Nucleus</location>
    </subcellularLocation>
</comment>